<dbReference type="GeneID" id="65131781"/>
<keyword evidence="2" id="KW-1185">Reference proteome</keyword>
<accession>A0A7M1RTH1</accession>
<evidence type="ECO:0000313" key="2">
    <source>
        <dbReference type="Proteomes" id="UP000594028"/>
    </source>
</evidence>
<organism evidence="1 2">
    <name type="scientific">uncultured phage cr130_1</name>
    <dbReference type="NCBI Taxonomy" id="2772092"/>
    <lineage>
        <taxon>Viruses</taxon>
        <taxon>Duplodnaviria</taxon>
        <taxon>Heunggongvirae</taxon>
        <taxon>Uroviricota</taxon>
        <taxon>Caudoviricetes</taxon>
        <taxon>Crassvirales</taxon>
        <taxon>Suoliviridae</taxon>
        <taxon>Oafivirinae</taxon>
        <taxon>Chuhaivirus</taxon>
        <taxon>Chuhaivirus simiae</taxon>
    </lineage>
</organism>
<dbReference type="EMBL" id="MT774408">
    <property type="protein sequence ID" value="QOR57628.1"/>
    <property type="molecule type" value="Genomic_DNA"/>
</dbReference>
<dbReference type="Proteomes" id="UP000594028">
    <property type="component" value="Segment"/>
</dbReference>
<dbReference type="RefSeq" id="YP_010113268.1">
    <property type="nucleotide sequence ID" value="NC_055901.1"/>
</dbReference>
<name>A0A7M1RTH1_9CAUD</name>
<evidence type="ECO:0000313" key="1">
    <source>
        <dbReference type="EMBL" id="QOR57628.1"/>
    </source>
</evidence>
<protein>
    <submittedName>
        <fullName evidence="1">Uncharacterized protein</fullName>
    </submittedName>
</protein>
<proteinExistence type="predicted"/>
<sequence length="724" mass="79506">MRKRGYLKYKYLPKYDLSDKNTYDPTDDTTSGRDTELNVQLPSMQLNTSSEYYKQILDLLLKDALENMGTTAASSIVLPITTTVANSMAKSAANTSASGAASGAASGVGKALGALQAAYGTFNMIRGFADMKNNIASSSDIASRATTLTNNVNGVAYNAYGGIDVGNEMRMFRKKEQASRLKNTTAGMSAGAGLGSMFGPLGTAIGGVAGAITGFFGSLFGGGHRKRKLERRIRNVNFSNTLANRQSMSVAKSLSVLNDYYKNNNPTSTLYSADNGKDSYRSKTDEKHVPAFGKVWTPEGEQYGPINGRIGKGESLWDFVNGTASYVSKGVKRADDLFTSAQNGDHIYIAGNDIDLTNGISFADLAAKPAQEVEKTNKLIDKILRGNGSDKTKELNLTQANLYKLQLLKEGKEIMNRLKIQHNMYNTMPMGSYDVGKDYITNSILTSIPSAFGLATAINLRNMYKNSPISSQSPYARNESANTALNELNSLRYDPYNSVNAINDAYRQGLYGINNGGALSPGQKMVLRAALNNSYMSNLSDTYAAANETNNKYRQQYAQALLLEGARDAAARQQANQVQQERVREATAQRLRGIESANQGILNSISGFTKNLFDNYLQYKSEQYNNKMLDLYAKEGGINSEDNNVQTPVNKKPIEINLRKLGRQFRREAKQNAKNAFYNKLVKPTLPQLKYNLFMPLNASIPGINPFSRLDRMMQIKSYMNNLK</sequence>
<reference evidence="1 2" key="1">
    <citation type="submission" date="2020-07" db="EMBL/GenBank/DDBJ databases">
        <title>Taxonomic proposal: Crassvirales, a new order of highly abundant and diverse bacterial viruses.</title>
        <authorList>
            <person name="Shkoporov A.N."/>
            <person name="Stockdale S.R."/>
            <person name="Guerin E."/>
            <person name="Ross R.P."/>
            <person name="Hill C."/>
        </authorList>
    </citation>
    <scope>NUCLEOTIDE SEQUENCE [LARGE SCALE GENOMIC DNA]</scope>
</reference>
<dbReference type="KEGG" id="vg:65131781"/>